<dbReference type="Gene3D" id="3.30.450.40">
    <property type="match status" value="1"/>
</dbReference>
<gene>
    <name evidence="2" type="ORF">K4G66_24600</name>
</gene>
<name>A0AA49GIW5_9BACT</name>
<proteinExistence type="predicted"/>
<dbReference type="SUPFAM" id="SSF55781">
    <property type="entry name" value="GAF domain-like"/>
    <property type="match status" value="1"/>
</dbReference>
<accession>A0AA49GIW5</accession>
<dbReference type="InterPro" id="IPR003018">
    <property type="entry name" value="GAF"/>
</dbReference>
<feature type="domain" description="GAF" evidence="1">
    <location>
        <begin position="48"/>
        <end position="158"/>
    </location>
</feature>
<organism evidence="2">
    <name type="scientific">Roseihalotalea indica</name>
    <dbReference type="NCBI Taxonomy" id="2867963"/>
    <lineage>
        <taxon>Bacteria</taxon>
        <taxon>Pseudomonadati</taxon>
        <taxon>Bacteroidota</taxon>
        <taxon>Cytophagia</taxon>
        <taxon>Cytophagales</taxon>
        <taxon>Catalimonadaceae</taxon>
        <taxon>Roseihalotalea</taxon>
    </lineage>
</organism>
<reference evidence="2" key="2">
    <citation type="journal article" date="2024" name="Antonie Van Leeuwenhoek">
        <title>Roseihalotalea indica gen. nov., sp. nov., a halophilic Bacteroidetes from mesopelagic Southwest Indian Ocean with higher carbohydrate metabolic potential.</title>
        <authorList>
            <person name="Chen B."/>
            <person name="Zhang M."/>
            <person name="Lin D."/>
            <person name="Ye J."/>
            <person name="Tang K."/>
        </authorList>
    </citation>
    <scope>NUCLEOTIDE SEQUENCE</scope>
    <source>
        <strain evidence="2">TK19036</strain>
    </source>
</reference>
<evidence type="ECO:0000259" key="1">
    <source>
        <dbReference type="Pfam" id="PF13185"/>
    </source>
</evidence>
<dbReference type="EMBL" id="CP120682">
    <property type="protein sequence ID" value="WKN35557.1"/>
    <property type="molecule type" value="Genomic_DNA"/>
</dbReference>
<reference evidence="2" key="1">
    <citation type="journal article" date="2023" name="Comput. Struct. Biotechnol. J.">
        <title>Discovery of a novel marine Bacteroidetes with a rich repertoire of carbohydrate-active enzymes.</title>
        <authorList>
            <person name="Chen B."/>
            <person name="Liu G."/>
            <person name="Chen Q."/>
            <person name="Wang H."/>
            <person name="Liu L."/>
            <person name="Tang K."/>
        </authorList>
    </citation>
    <scope>NUCLEOTIDE SEQUENCE</scope>
    <source>
        <strain evidence="2">TK19036</strain>
    </source>
</reference>
<dbReference type="Pfam" id="PF13185">
    <property type="entry name" value="GAF_2"/>
    <property type="match status" value="1"/>
</dbReference>
<dbReference type="InterPro" id="IPR029016">
    <property type="entry name" value="GAF-like_dom_sf"/>
</dbReference>
<dbReference type="AlphaFoldDB" id="A0AA49GIW5"/>
<protein>
    <submittedName>
        <fullName evidence="2">GAF domain-containing protein</fullName>
    </submittedName>
</protein>
<sequence>MLKTYISSQGDSKQQQYNVLLRQIRDIIYNENDLIANLGNIAAILHQGMNFSWTGFYFVEEDELVLGPFQGPAAKTRILKEEGVCGSAFARECTVMVEDVEQYLGHIPTSDFDKSEIAVPAYCRGEVSLILNINSHRLRNFTELDKRNLQQVMHLIEEVL</sequence>
<evidence type="ECO:0000313" key="2">
    <source>
        <dbReference type="EMBL" id="WKN35557.1"/>
    </source>
</evidence>